<sequence length="418" mass="49053">MIKRSLLSSLKTHLECPEISLIIGPRQAGKTTIMELLKEYLDKKGEKTLFLSLDFETDKKYFLSQRALINKIELEFGNQKGYIFIDEIQRKEDAGIFLKGLYDLHLPYKFIVSGSGSVELKEKIHESLVGRKRLFELNTISFKEFVNFKTNNRYENNLINFLQMESSQGKSFLMEYLNFGGYPRVVIDPLLTEKIRLIDEIYRSYIEKDIVYLLKIEKIEAFSSLMKILSSQIGQLINYSELSTSIGIAVQTIKNYIWYAQKTYTINKVTPYFTNVRKELSKSPIVYFYDLGLRNYALGLFGQVNTPNEFSFLFENFVFTLLKEHFQFSSTEIHYWRTKDKAEVDFVLCRGKNIVPVEVKFKEFKTPKIERSLHNFIAAYQPAKTFIINLNLDKQIKINNTQIIFLPFYRLLDKNLFT</sequence>
<gene>
    <name evidence="3" type="ORF">MNBD_UNCLBAC01-815</name>
</gene>
<dbReference type="PANTHER" id="PTHR43566">
    <property type="entry name" value="CONSERVED PROTEIN"/>
    <property type="match status" value="1"/>
</dbReference>
<dbReference type="Pfam" id="PF13173">
    <property type="entry name" value="AAA_14"/>
    <property type="match status" value="1"/>
</dbReference>
<protein>
    <recommendedName>
        <fullName evidence="4">ATPase</fullName>
    </recommendedName>
</protein>
<dbReference type="Pfam" id="PF13635">
    <property type="entry name" value="DUF4143"/>
    <property type="match status" value="1"/>
</dbReference>
<organism evidence="3">
    <name type="scientific">hydrothermal vent metagenome</name>
    <dbReference type="NCBI Taxonomy" id="652676"/>
    <lineage>
        <taxon>unclassified sequences</taxon>
        <taxon>metagenomes</taxon>
        <taxon>ecological metagenomes</taxon>
    </lineage>
</organism>
<evidence type="ECO:0000313" key="3">
    <source>
        <dbReference type="EMBL" id="VAX37218.1"/>
    </source>
</evidence>
<evidence type="ECO:0008006" key="4">
    <source>
        <dbReference type="Google" id="ProtNLM"/>
    </source>
</evidence>
<evidence type="ECO:0000259" key="2">
    <source>
        <dbReference type="Pfam" id="PF13635"/>
    </source>
</evidence>
<proteinExistence type="predicted"/>
<evidence type="ECO:0000259" key="1">
    <source>
        <dbReference type="Pfam" id="PF13173"/>
    </source>
</evidence>
<feature type="domain" description="DUF4143" evidence="2">
    <location>
        <begin position="207"/>
        <end position="361"/>
    </location>
</feature>
<reference evidence="3" key="1">
    <citation type="submission" date="2018-06" db="EMBL/GenBank/DDBJ databases">
        <authorList>
            <person name="Zhirakovskaya E."/>
        </authorList>
    </citation>
    <scope>NUCLEOTIDE SEQUENCE</scope>
</reference>
<dbReference type="InterPro" id="IPR025420">
    <property type="entry name" value="DUF4143"/>
</dbReference>
<dbReference type="EMBL" id="UOGJ01000120">
    <property type="protein sequence ID" value="VAX37218.1"/>
    <property type="molecule type" value="Genomic_DNA"/>
</dbReference>
<feature type="domain" description="AAA" evidence="1">
    <location>
        <begin position="18"/>
        <end position="145"/>
    </location>
</feature>
<dbReference type="Gene3D" id="3.40.50.300">
    <property type="entry name" value="P-loop containing nucleotide triphosphate hydrolases"/>
    <property type="match status" value="1"/>
</dbReference>
<accession>A0A3B1DME2</accession>
<dbReference type="InterPro" id="IPR027417">
    <property type="entry name" value="P-loop_NTPase"/>
</dbReference>
<dbReference type="InterPro" id="IPR041682">
    <property type="entry name" value="AAA_14"/>
</dbReference>
<dbReference type="SUPFAM" id="SSF52540">
    <property type="entry name" value="P-loop containing nucleoside triphosphate hydrolases"/>
    <property type="match status" value="1"/>
</dbReference>
<dbReference type="AlphaFoldDB" id="A0A3B1DME2"/>
<name>A0A3B1DME2_9ZZZZ</name>
<dbReference type="PANTHER" id="PTHR43566:SF1">
    <property type="entry name" value="AAA+ ATPASE DOMAIN-CONTAINING PROTEIN"/>
    <property type="match status" value="1"/>
</dbReference>